<feature type="compositionally biased region" description="Basic and acidic residues" evidence="2">
    <location>
        <begin position="1017"/>
        <end position="1038"/>
    </location>
</feature>
<feature type="compositionally biased region" description="Basic and acidic residues" evidence="2">
    <location>
        <begin position="1065"/>
        <end position="1082"/>
    </location>
</feature>
<dbReference type="GO" id="GO:0050852">
    <property type="term" value="P:T cell receptor signaling pathway"/>
    <property type="evidence" value="ECO:0007669"/>
    <property type="project" value="TreeGrafter"/>
</dbReference>
<dbReference type="InterPro" id="IPR039671">
    <property type="entry name" value="THEMIS"/>
</dbReference>
<proteinExistence type="inferred from homology"/>
<feature type="compositionally biased region" description="Basic and acidic residues" evidence="2">
    <location>
        <begin position="1258"/>
        <end position="1281"/>
    </location>
</feature>
<feature type="compositionally biased region" description="Acidic residues" evidence="2">
    <location>
        <begin position="735"/>
        <end position="744"/>
    </location>
</feature>
<feature type="region of interest" description="Disordered" evidence="2">
    <location>
        <begin position="604"/>
        <end position="688"/>
    </location>
</feature>
<dbReference type="EMBL" id="JBAMIC010000011">
    <property type="protein sequence ID" value="KAK7101047.1"/>
    <property type="molecule type" value="Genomic_DNA"/>
</dbReference>
<feature type="compositionally biased region" description="Polar residues" evidence="2">
    <location>
        <begin position="1282"/>
        <end position="1292"/>
    </location>
</feature>
<feature type="compositionally biased region" description="Polar residues" evidence="2">
    <location>
        <begin position="623"/>
        <end position="637"/>
    </location>
</feature>
<feature type="compositionally biased region" description="Basic residues" evidence="2">
    <location>
        <begin position="1039"/>
        <end position="1048"/>
    </location>
</feature>
<dbReference type="GO" id="GO:0005634">
    <property type="term" value="C:nucleus"/>
    <property type="evidence" value="ECO:0007669"/>
    <property type="project" value="TreeGrafter"/>
</dbReference>
<name>A0AAN9B8V1_9CAEN</name>
<dbReference type="InterPro" id="IPR025946">
    <property type="entry name" value="CABIT_dom"/>
</dbReference>
<feature type="compositionally biased region" description="Basic and acidic residues" evidence="2">
    <location>
        <begin position="1171"/>
        <end position="1203"/>
    </location>
</feature>
<sequence length="1348" mass="151097">MATAAGEFDNTDSEMMFTDDTQQPLEEFVCSHSLPQSVSVTRGSFMSAGAMIARGDVLFLRTMAPISANLSFTDTGTGIRREVEVSPDIPYKFLAMPPKESILSDPDITESGGSFRSRPVSMVTYPTVADLLFDCPTLFEANATYDDPYLPGFSVKPGDKFRFVKIVRDSDDRTERLQCQTESGELVCLSLKCRGNFTVLQDSKIYTLRELVELARVPRRLKLSPENQELRVSDADDSGECSNQDIPEIPLSFTGVITMSRPVEKLEASPLDSPETNWFIPLDANIHVRLFSATDYEEPVTSTKVKPEPLAAFVNKHEHKFPVHATLFAYTTPPQVISKCLRDTRDVIVHKSVHTRKIFVKDSTKDEFFAIDESVDISFVEIPQTLSSIFQMMALPLGCEVQVLADVMADFPEPFVLRYGDVLRVTKHESSSWKFKHSSTGEVPIIKCERVAKGRKPEKLKLPLDLDVNLVVLCDPSQLRVTKLADIVAGEEIIPQGFVSVLEGRGGSFSPLPCALQVMHVLTDNELIVSPLHNTTAISPCIKVCVKIPLRHQVLLGLRRKLEFPESYFIMPAKHNTVSAGIERVEERDYEELVQAGKVAEEYEDVEFSQGQGRRELDEDARSQASSTGRSRYSVNPTVIPRSGSSDSVVRKRRKDRVKRITQVLNPKNWRLSRATGGPEATEHEDLPPPLPPVSGILTLSLQPSQATFNDYMGEIGEGSGGTLQSKSPPYTGSDAEDFEDCPYEDVSMSPGHQTAARSRLLQSENAEHVAQAVRHRSHSNTDINRVTHNVEDSTSHSEQHARELLSTEAEGRQQHSPQRSGNQDHSRQRKGPKEKSDGHSRERRVETSAHSSEENKKEQLSPGSESKPYEGVWNSRSPEDDLEKAPLIRHTRTRSPDLSRAHQGRDRSEGEEPSAPERTRKAADTPERSGKNQHRHNDSIRPGASPSTPDRRRRKTHSPDDTKESSDHGNRDCLEEEIPSTPERKKKGEHTFERRRNKDQHGHKDSVSPEAPPTPERQRRTRAPEQTRKSPHTPERTRRNHDRHKHSINPEASSSPERHRKIHPRSDSDKSHHSHSGSDKSHGRHGTPSPSIESDSRHRESQSSSSSSGTLERRRRPRSPDNHSRNVRTLERRREIRSPAGQSRDTSTPERRRRGQLPDNHSAGVNSPEGDQHAKAADGHSRPEKSEHSHTLDNHSRSERTPERRRRRHHPDSSAEVSHTPERPKHAQSSTLPAKSHLHQTELSSHESRSKGSSSPRRGEREDLVEEKTDCNNSRKESGDSHSPSHPVSSEKTVKTAAKRDNREKPALPPKPVVSPDRGKPGRVRLTQPVVPPRRRGAKIGSTEAEM</sequence>
<protein>
    <recommendedName>
        <fullName evidence="3">CABIT domain-containing protein</fullName>
    </recommendedName>
</protein>
<gene>
    <name evidence="4" type="ORF">V1264_023893</name>
</gene>
<feature type="compositionally biased region" description="Basic and acidic residues" evidence="2">
    <location>
        <begin position="613"/>
        <end position="622"/>
    </location>
</feature>
<evidence type="ECO:0000313" key="5">
    <source>
        <dbReference type="Proteomes" id="UP001374579"/>
    </source>
</evidence>
<feature type="compositionally biased region" description="Basic and acidic residues" evidence="2">
    <location>
        <begin position="878"/>
        <end position="887"/>
    </location>
</feature>
<feature type="compositionally biased region" description="Basic and acidic residues" evidence="2">
    <location>
        <begin position="789"/>
        <end position="814"/>
    </location>
</feature>
<feature type="compositionally biased region" description="Basic and acidic residues" evidence="2">
    <location>
        <begin position="895"/>
        <end position="940"/>
    </location>
</feature>
<reference evidence="4 5" key="1">
    <citation type="submission" date="2024-02" db="EMBL/GenBank/DDBJ databases">
        <title>Chromosome-scale genome assembly of the rough periwinkle Littorina saxatilis.</title>
        <authorList>
            <person name="De Jode A."/>
            <person name="Faria R."/>
            <person name="Formenti G."/>
            <person name="Sims Y."/>
            <person name="Smith T.P."/>
            <person name="Tracey A."/>
            <person name="Wood J.M.D."/>
            <person name="Zagrodzka Z.B."/>
            <person name="Johannesson K."/>
            <person name="Butlin R.K."/>
            <person name="Leder E.H."/>
        </authorList>
    </citation>
    <scope>NUCLEOTIDE SEQUENCE [LARGE SCALE GENOMIC DNA]</scope>
    <source>
        <strain evidence="4">Snail1</strain>
        <tissue evidence="4">Muscle</tissue>
    </source>
</reference>
<organism evidence="4 5">
    <name type="scientific">Littorina saxatilis</name>
    <dbReference type="NCBI Taxonomy" id="31220"/>
    <lineage>
        <taxon>Eukaryota</taxon>
        <taxon>Metazoa</taxon>
        <taxon>Spiralia</taxon>
        <taxon>Lophotrochozoa</taxon>
        <taxon>Mollusca</taxon>
        <taxon>Gastropoda</taxon>
        <taxon>Caenogastropoda</taxon>
        <taxon>Littorinimorpha</taxon>
        <taxon>Littorinoidea</taxon>
        <taxon>Littorinidae</taxon>
        <taxon>Littorina</taxon>
    </lineage>
</organism>
<feature type="compositionally biased region" description="Basic and acidic residues" evidence="2">
    <location>
        <begin position="958"/>
        <end position="974"/>
    </location>
</feature>
<dbReference type="Pfam" id="PF12736">
    <property type="entry name" value="CABIT"/>
    <property type="match status" value="1"/>
</dbReference>
<feature type="domain" description="CABIT" evidence="3">
    <location>
        <begin position="116"/>
        <end position="234"/>
    </location>
</feature>
<feature type="compositionally biased region" description="Basic and acidic residues" evidence="2">
    <location>
        <begin position="1293"/>
        <end position="1307"/>
    </location>
</feature>
<dbReference type="PANTHER" id="PTHR15215">
    <property type="entry name" value="CABIT DOMAIN-CONTAINING PROTEIN"/>
    <property type="match status" value="1"/>
</dbReference>
<dbReference type="PANTHER" id="PTHR15215:SF0">
    <property type="match status" value="1"/>
</dbReference>
<evidence type="ECO:0000256" key="2">
    <source>
        <dbReference type="SAM" id="MobiDB-lite"/>
    </source>
</evidence>
<comment type="caution">
    <text evidence="4">The sequence shown here is derived from an EMBL/GenBank/DDBJ whole genome shotgun (WGS) entry which is preliminary data.</text>
</comment>
<evidence type="ECO:0000259" key="3">
    <source>
        <dbReference type="Pfam" id="PF12736"/>
    </source>
</evidence>
<feature type="compositionally biased region" description="Polar residues" evidence="2">
    <location>
        <begin position="751"/>
        <end position="765"/>
    </location>
</feature>
<keyword evidence="5" id="KW-1185">Reference proteome</keyword>
<dbReference type="GO" id="GO:0005737">
    <property type="term" value="C:cytoplasm"/>
    <property type="evidence" value="ECO:0007669"/>
    <property type="project" value="TreeGrafter"/>
</dbReference>
<evidence type="ECO:0000313" key="4">
    <source>
        <dbReference type="EMBL" id="KAK7101047.1"/>
    </source>
</evidence>
<accession>A0AAN9B8V1</accession>
<feature type="compositionally biased region" description="Basic residues" evidence="2">
    <location>
        <begin position="651"/>
        <end position="660"/>
    </location>
</feature>
<feature type="region of interest" description="Disordered" evidence="2">
    <location>
        <begin position="711"/>
        <end position="1348"/>
    </location>
</feature>
<feature type="compositionally biased region" description="Basic and acidic residues" evidence="2">
    <location>
        <begin position="990"/>
        <end position="1008"/>
    </location>
</feature>
<comment type="similarity">
    <text evidence="1">Belongs to the themis family.</text>
</comment>
<evidence type="ECO:0000256" key="1">
    <source>
        <dbReference type="ARBA" id="ARBA00006414"/>
    </source>
</evidence>
<feature type="compositionally biased region" description="Basic and acidic residues" evidence="2">
    <location>
        <begin position="823"/>
        <end position="860"/>
    </location>
</feature>
<dbReference type="Proteomes" id="UP001374579">
    <property type="component" value="Unassembled WGS sequence"/>
</dbReference>
<feature type="compositionally biased region" description="Basic and acidic residues" evidence="2">
    <location>
        <begin position="1119"/>
        <end position="1138"/>
    </location>
</feature>